<evidence type="ECO:0000313" key="2">
    <source>
        <dbReference type="Proteomes" id="UP000233350"/>
    </source>
</evidence>
<protein>
    <submittedName>
        <fullName evidence="1">Uncharacterized protein</fullName>
    </submittedName>
</protein>
<keyword evidence="2" id="KW-1185">Reference proteome</keyword>
<comment type="caution">
    <text evidence="1">The sequence shown here is derived from an EMBL/GenBank/DDBJ whole genome shotgun (WGS) entry which is preliminary data.</text>
</comment>
<sequence>MQNLIKKETLREDLEGILLTRYEEIDDTLFTYNQNLNVRLQTLEEMKALITALQEVNKDIKNAKVSDGFKKIEIEVENCFCKSVVLVYVESSDYYRESFK</sequence>
<dbReference type="EMBL" id="MBPK01000013">
    <property type="protein sequence ID" value="PKT81748.1"/>
    <property type="molecule type" value="Genomic_DNA"/>
</dbReference>
<dbReference type="GeneID" id="97290053"/>
<accession>A0A2N3PK67</accession>
<dbReference type="AlphaFoldDB" id="A0A2N3PK67"/>
<proteinExistence type="predicted"/>
<organism evidence="1 2">
    <name type="scientific">Helicobacter winghamensis</name>
    <dbReference type="NCBI Taxonomy" id="157268"/>
    <lineage>
        <taxon>Bacteria</taxon>
        <taxon>Pseudomonadati</taxon>
        <taxon>Campylobacterota</taxon>
        <taxon>Epsilonproteobacteria</taxon>
        <taxon>Campylobacterales</taxon>
        <taxon>Helicobacteraceae</taxon>
        <taxon>Helicobacter</taxon>
    </lineage>
</organism>
<dbReference type="Proteomes" id="UP000233350">
    <property type="component" value="Unassembled WGS sequence"/>
</dbReference>
<dbReference type="OrthoDB" id="9883643at2"/>
<evidence type="ECO:0000313" key="1">
    <source>
        <dbReference type="EMBL" id="PKT81748.1"/>
    </source>
</evidence>
<gene>
    <name evidence="1" type="ORF">BCM31_06375</name>
</gene>
<dbReference type="RefSeq" id="WP_006802503.1">
    <property type="nucleotide sequence ID" value="NZ_CABKOI010000020.1"/>
</dbReference>
<reference evidence="1 2" key="1">
    <citation type="submission" date="2016-07" db="EMBL/GenBank/DDBJ databases">
        <title>Detection of Helicobacter winghamensis from caecal content of red fox (Vulpes vulpes).</title>
        <authorList>
            <person name="Zanoni R.G."/>
            <person name="Florio D."/>
            <person name="Caffara M."/>
            <person name="Renzi M."/>
            <person name="Parisi A."/>
            <person name="Pasquali F."/>
            <person name="Manfreda G."/>
        </authorList>
    </citation>
    <scope>NUCLEOTIDE SEQUENCE [LARGE SCALE GENOMIC DNA]</scope>
    <source>
        <strain evidence="1 2">295_13</strain>
    </source>
</reference>
<name>A0A2N3PK67_9HELI</name>